<dbReference type="Proteomes" id="UP000192923">
    <property type="component" value="Unassembled WGS sequence"/>
</dbReference>
<evidence type="ECO:0000256" key="2">
    <source>
        <dbReference type="SAM" id="SignalP"/>
    </source>
</evidence>
<dbReference type="OrthoDB" id="7059230at2"/>
<dbReference type="PANTHER" id="PTHR30097">
    <property type="entry name" value="CATION EFFLUX SYSTEM PROTEIN CUSB"/>
    <property type="match status" value="1"/>
</dbReference>
<dbReference type="InterPro" id="IPR051909">
    <property type="entry name" value="MFP_Cation_Efflux"/>
</dbReference>
<evidence type="ECO:0000256" key="1">
    <source>
        <dbReference type="ARBA" id="ARBA00022448"/>
    </source>
</evidence>
<accession>A0A1Y6CZS4</accession>
<dbReference type="EMBL" id="FXAM01000001">
    <property type="protein sequence ID" value="SMF95887.1"/>
    <property type="molecule type" value="Genomic_DNA"/>
</dbReference>
<feature type="chain" id="PRO_5011966620" evidence="2">
    <location>
        <begin position="28"/>
        <end position="336"/>
    </location>
</feature>
<proteinExistence type="predicted"/>
<evidence type="ECO:0000313" key="3">
    <source>
        <dbReference type="EMBL" id="SMF95887.1"/>
    </source>
</evidence>
<sequence length="336" mass="36248">MPADSHPKILYRIAWLALALAVGPAQATAPAGGATPTTGGVDLDAGPIQAAGLVVEPLRAVAFQPETTAYGKVLDIQPLLELRVRHRAARAEAEVAAAALELAQRNRERLGTLHREDIVAERELIHAEAQWQSDRAKAGAARRLLDEIRHQAEQAWGAAVARLALDEGSALFDELLSHRRVLLLVALPQGYALPQRETPLFIAKDAERAQAVRAEAIAPATQTDDLVQGETWFYHAAEPGLRSGMRVQVWAPLAGTRLNGVALPLAAVVWQGGKPWVYRQTGPGHFGRVEVAGYRDYGGAWFVERGFAAGDKIVVTGAQTLLSEEFRSGIPDEDDD</sequence>
<dbReference type="RefSeq" id="WP_085214498.1">
    <property type="nucleotide sequence ID" value="NZ_FXAM01000001.1"/>
</dbReference>
<organism evidence="3 4">
    <name type="scientific">Methylomagnum ishizawai</name>
    <dbReference type="NCBI Taxonomy" id="1760988"/>
    <lineage>
        <taxon>Bacteria</taxon>
        <taxon>Pseudomonadati</taxon>
        <taxon>Pseudomonadota</taxon>
        <taxon>Gammaproteobacteria</taxon>
        <taxon>Methylococcales</taxon>
        <taxon>Methylococcaceae</taxon>
        <taxon>Methylomagnum</taxon>
    </lineage>
</organism>
<feature type="signal peptide" evidence="2">
    <location>
        <begin position="1"/>
        <end position="27"/>
    </location>
</feature>
<dbReference type="PANTHER" id="PTHR30097:SF4">
    <property type="entry name" value="SLR6042 PROTEIN"/>
    <property type="match status" value="1"/>
</dbReference>
<dbReference type="GO" id="GO:0030313">
    <property type="term" value="C:cell envelope"/>
    <property type="evidence" value="ECO:0007669"/>
    <property type="project" value="TreeGrafter"/>
</dbReference>
<gene>
    <name evidence="3" type="ORF">SAMN02949497_3264</name>
</gene>
<dbReference type="GO" id="GO:0060003">
    <property type="term" value="P:copper ion export"/>
    <property type="evidence" value="ECO:0007669"/>
    <property type="project" value="TreeGrafter"/>
</dbReference>
<dbReference type="AlphaFoldDB" id="A0A1Y6CZS4"/>
<name>A0A1Y6CZS4_9GAMM</name>
<keyword evidence="1" id="KW-0813">Transport</keyword>
<keyword evidence="2" id="KW-0732">Signal</keyword>
<dbReference type="STRING" id="1760988.SAMN02949497_3264"/>
<reference evidence="3 4" key="1">
    <citation type="submission" date="2016-12" db="EMBL/GenBank/DDBJ databases">
        <authorList>
            <person name="Song W.-J."/>
            <person name="Kurnit D.M."/>
        </authorList>
    </citation>
    <scope>NUCLEOTIDE SEQUENCE [LARGE SCALE GENOMIC DNA]</scope>
    <source>
        <strain evidence="3 4">175</strain>
    </source>
</reference>
<protein>
    <submittedName>
        <fullName evidence="3">Multidrug efflux pump subunit AcrA (Membrane-fusion protein)</fullName>
    </submittedName>
</protein>
<evidence type="ECO:0000313" key="4">
    <source>
        <dbReference type="Proteomes" id="UP000192923"/>
    </source>
</evidence>
<dbReference type="Gene3D" id="2.40.420.20">
    <property type="match status" value="1"/>
</dbReference>
<keyword evidence="4" id="KW-1185">Reference proteome</keyword>
<dbReference type="GO" id="GO:0015679">
    <property type="term" value="P:plasma membrane copper ion transport"/>
    <property type="evidence" value="ECO:0007669"/>
    <property type="project" value="TreeGrafter"/>
</dbReference>